<dbReference type="RefSeq" id="WP_092440633.1">
    <property type="nucleotide sequence ID" value="NZ_FMYP01000084.1"/>
</dbReference>
<dbReference type="AlphaFoldDB" id="A0A1G6S0W5"/>
<dbReference type="OrthoDB" id="1299654at2"/>
<evidence type="ECO:0000313" key="2">
    <source>
        <dbReference type="Proteomes" id="UP000199452"/>
    </source>
</evidence>
<protein>
    <submittedName>
        <fullName evidence="1">Uncharacterized protein</fullName>
    </submittedName>
</protein>
<keyword evidence="2" id="KW-1185">Reference proteome</keyword>
<proteinExistence type="predicted"/>
<gene>
    <name evidence="1" type="ORF">SAMN05216323_10842</name>
</gene>
<organism evidence="1 2">
    <name type="scientific">Williamwhitmania taraxaci</name>
    <dbReference type="NCBI Taxonomy" id="1640674"/>
    <lineage>
        <taxon>Bacteria</taxon>
        <taxon>Pseudomonadati</taxon>
        <taxon>Bacteroidota</taxon>
        <taxon>Bacteroidia</taxon>
        <taxon>Bacteroidales</taxon>
        <taxon>Williamwhitmaniaceae</taxon>
        <taxon>Williamwhitmania</taxon>
    </lineage>
</organism>
<dbReference type="STRING" id="1640674.SAMN05216323_10842"/>
<reference evidence="1 2" key="1">
    <citation type="submission" date="2016-09" db="EMBL/GenBank/DDBJ databases">
        <authorList>
            <person name="Capua I."/>
            <person name="De Benedictis P."/>
            <person name="Joannis T."/>
            <person name="Lombin L.H."/>
            <person name="Cattoli G."/>
        </authorList>
    </citation>
    <scope>NUCLEOTIDE SEQUENCE [LARGE SCALE GENOMIC DNA]</scope>
    <source>
        <strain evidence="1 2">A7P-90m</strain>
    </source>
</reference>
<name>A0A1G6S0W5_9BACT</name>
<sequence>MKHTFVTLLTLLLIEANLYPQPSIDSIFNITKNLYKAGKYTDAATQFDKLYSSHSINLSGSKLYDGACIYALNSDSTKALNILEYLVTTKLYSNYNHITTDSDLKSLHSNPKWEIITNGAKLNLQTLPERIKKKVVEELQKAKKILDEDNGKLWGEHIWNEQILILANDNTVYSIYPFPDSKTNDSTVFYAKVPENTFGFSNSAQEYKGKIYAIIMTNYLADNSSTIIHELFHILQGKHKNLNGNPLVYLDNYDAREWLRLEYQALRNCLSAIDKKQHNDVVIGYCNDAIRYRKLRQARYKEFRAKEIEIETSEGLANYTGYTLSSYPNKYQIAIDEVNMRETANTYTRAFPYATGLAYGLIFDFLRIDWKKGLDTTYDFLNIYESKYLGHKVAMGKREIAAANKENNFANIHNQELERKITAEKNIAFYKKQFLKQPTLTVVLKDNLYGRTFDMNGTVVLDGIGIVYTSIVGIDGSGKNFGNFKTYPEKDTNRSSCILASFDSKKFYFPQPFKVSGNKIIGETYEIELNNGWTVMKKNDKGDFEIIEIKQ</sequence>
<accession>A0A1G6S0W5</accession>
<dbReference type="EMBL" id="FMYP01000084">
    <property type="protein sequence ID" value="SDD09807.1"/>
    <property type="molecule type" value="Genomic_DNA"/>
</dbReference>
<dbReference type="Proteomes" id="UP000199452">
    <property type="component" value="Unassembled WGS sequence"/>
</dbReference>
<evidence type="ECO:0000313" key="1">
    <source>
        <dbReference type="EMBL" id="SDD09807.1"/>
    </source>
</evidence>